<dbReference type="RefSeq" id="WP_105001938.1">
    <property type="nucleotide sequence ID" value="NZ_MQVX01000001.1"/>
</dbReference>
<gene>
    <name evidence="7" type="primary">rnpA</name>
    <name evidence="9" type="ORF">BST99_11515</name>
</gene>
<accession>A0A2S7T9E5</accession>
<evidence type="ECO:0000256" key="4">
    <source>
        <dbReference type="ARBA" id="ARBA00022759"/>
    </source>
</evidence>
<evidence type="ECO:0000313" key="10">
    <source>
        <dbReference type="Proteomes" id="UP000239366"/>
    </source>
</evidence>
<dbReference type="InterPro" id="IPR020568">
    <property type="entry name" value="Ribosomal_Su5_D2-typ_SF"/>
</dbReference>
<comment type="similarity">
    <text evidence="7">Belongs to the RnpA family.</text>
</comment>
<dbReference type="Gene3D" id="3.30.230.10">
    <property type="match status" value="1"/>
</dbReference>
<dbReference type="GO" id="GO:0030677">
    <property type="term" value="C:ribonuclease P complex"/>
    <property type="evidence" value="ECO:0007669"/>
    <property type="project" value="TreeGrafter"/>
</dbReference>
<evidence type="ECO:0000256" key="8">
    <source>
        <dbReference type="NCBIfam" id="TIGR00188"/>
    </source>
</evidence>
<evidence type="ECO:0000256" key="1">
    <source>
        <dbReference type="ARBA" id="ARBA00002663"/>
    </source>
</evidence>
<dbReference type="SUPFAM" id="SSF54211">
    <property type="entry name" value="Ribosomal protein S5 domain 2-like"/>
    <property type="match status" value="1"/>
</dbReference>
<proteinExistence type="inferred from homology"/>
<dbReference type="EC" id="3.1.26.5" evidence="7 8"/>
<dbReference type="GO" id="GO:0042781">
    <property type="term" value="F:3'-tRNA processing endoribonuclease activity"/>
    <property type="evidence" value="ECO:0007669"/>
    <property type="project" value="TreeGrafter"/>
</dbReference>
<keyword evidence="2 7" id="KW-0819">tRNA processing</keyword>
<evidence type="ECO:0000256" key="6">
    <source>
        <dbReference type="ARBA" id="ARBA00022884"/>
    </source>
</evidence>
<protein>
    <recommendedName>
        <fullName evidence="7 8">Ribonuclease P protein component</fullName>
        <shortName evidence="7">RNase P protein</shortName>
        <shortName evidence="7">RNaseP protein</shortName>
        <ecNumber evidence="7 8">3.1.26.5</ecNumber>
    </recommendedName>
    <alternativeName>
        <fullName evidence="7">Protein C5</fullName>
    </alternativeName>
</protein>
<evidence type="ECO:0000256" key="5">
    <source>
        <dbReference type="ARBA" id="ARBA00022801"/>
    </source>
</evidence>
<dbReference type="GO" id="GO:0001682">
    <property type="term" value="P:tRNA 5'-leader removal"/>
    <property type="evidence" value="ECO:0007669"/>
    <property type="project" value="UniProtKB-UniRule"/>
</dbReference>
<dbReference type="AlphaFoldDB" id="A0A2S7T9E5"/>
<dbReference type="EMBL" id="MQVX01000001">
    <property type="protein sequence ID" value="PQJ16264.1"/>
    <property type="molecule type" value="Genomic_DNA"/>
</dbReference>
<dbReference type="HAMAP" id="MF_00227">
    <property type="entry name" value="RNase_P"/>
    <property type="match status" value="1"/>
</dbReference>
<keyword evidence="5 7" id="KW-0378">Hydrolase</keyword>
<dbReference type="InterPro" id="IPR020539">
    <property type="entry name" value="RNase_P_CS"/>
</dbReference>
<dbReference type="InterPro" id="IPR014721">
    <property type="entry name" value="Ribsml_uS5_D2-typ_fold_subgr"/>
</dbReference>
<evidence type="ECO:0000313" key="9">
    <source>
        <dbReference type="EMBL" id="PQJ16264.1"/>
    </source>
</evidence>
<dbReference type="OrthoDB" id="1524972at2"/>
<organism evidence="9 10">
    <name type="scientific">Aureicoccus marinus</name>
    <dbReference type="NCBI Taxonomy" id="754435"/>
    <lineage>
        <taxon>Bacteria</taxon>
        <taxon>Pseudomonadati</taxon>
        <taxon>Bacteroidota</taxon>
        <taxon>Flavobacteriia</taxon>
        <taxon>Flavobacteriales</taxon>
        <taxon>Flavobacteriaceae</taxon>
        <taxon>Aureicoccus</taxon>
    </lineage>
</organism>
<comment type="function">
    <text evidence="1 7">RNaseP catalyzes the removal of the 5'-leader sequence from pre-tRNA to produce the mature 5'-terminus. It can also cleave other RNA substrates such as 4.5S RNA. The protein component plays an auxiliary but essential role in vivo by binding to the 5'-leader sequence and broadening the substrate specificity of the ribozyme.</text>
</comment>
<comment type="catalytic activity">
    <reaction evidence="7">
        <text>Endonucleolytic cleavage of RNA, removing 5'-extranucleotides from tRNA precursor.</text>
        <dbReference type="EC" id="3.1.26.5"/>
    </reaction>
</comment>
<sequence>MNKRRLGSAQRIKSSSAIQSLYQQGFTIQQGPLRIKYLPLQEGTHSAAAFIAPKRSFKRAVDRNRIKRQMREAYRLHQHLLAPLEGPVRLICIYRSRELTRSNRILRSMESALHQIVQNESNKKADS</sequence>
<dbReference type="PROSITE" id="PS00648">
    <property type="entry name" value="RIBONUCLEASE_P"/>
    <property type="match status" value="1"/>
</dbReference>
<keyword evidence="6 7" id="KW-0694">RNA-binding</keyword>
<name>A0A2S7T9E5_9FLAO</name>
<keyword evidence="4 7" id="KW-0255">Endonuclease</keyword>
<dbReference type="InterPro" id="IPR000100">
    <property type="entry name" value="RNase_P"/>
</dbReference>
<comment type="subunit">
    <text evidence="7">Consists of a catalytic RNA component (M1 or rnpB) and a protein subunit.</text>
</comment>
<dbReference type="Pfam" id="PF00825">
    <property type="entry name" value="Ribonuclease_P"/>
    <property type="match status" value="1"/>
</dbReference>
<dbReference type="NCBIfam" id="TIGR00188">
    <property type="entry name" value="rnpA"/>
    <property type="match status" value="1"/>
</dbReference>
<comment type="caution">
    <text evidence="9">The sequence shown here is derived from an EMBL/GenBank/DDBJ whole genome shotgun (WGS) entry which is preliminary data.</text>
</comment>
<keyword evidence="10" id="KW-1185">Reference proteome</keyword>
<dbReference type="GO" id="GO:0000049">
    <property type="term" value="F:tRNA binding"/>
    <property type="evidence" value="ECO:0007669"/>
    <property type="project" value="UniProtKB-UniRule"/>
</dbReference>
<evidence type="ECO:0000256" key="3">
    <source>
        <dbReference type="ARBA" id="ARBA00022722"/>
    </source>
</evidence>
<reference evidence="10" key="1">
    <citation type="submission" date="2016-11" db="EMBL/GenBank/DDBJ databases">
        <title>Trade-off between light-utilization and light-protection in marine flavobacteria.</title>
        <authorList>
            <person name="Kumagai Y."/>
            <person name="Yoshizawa S."/>
            <person name="Kogure K."/>
        </authorList>
    </citation>
    <scope>NUCLEOTIDE SEQUENCE [LARGE SCALE GENOMIC DNA]</scope>
    <source>
        <strain evidence="10">SG-18</strain>
    </source>
</reference>
<dbReference type="GO" id="GO:0004526">
    <property type="term" value="F:ribonuclease P activity"/>
    <property type="evidence" value="ECO:0007669"/>
    <property type="project" value="UniProtKB-UniRule"/>
</dbReference>
<dbReference type="PANTHER" id="PTHR33992">
    <property type="entry name" value="RIBONUCLEASE P PROTEIN COMPONENT"/>
    <property type="match status" value="1"/>
</dbReference>
<dbReference type="Proteomes" id="UP000239366">
    <property type="component" value="Unassembled WGS sequence"/>
</dbReference>
<keyword evidence="3 7" id="KW-0540">Nuclease</keyword>
<evidence type="ECO:0000256" key="2">
    <source>
        <dbReference type="ARBA" id="ARBA00022694"/>
    </source>
</evidence>
<evidence type="ECO:0000256" key="7">
    <source>
        <dbReference type="HAMAP-Rule" id="MF_00227"/>
    </source>
</evidence>
<dbReference type="PANTHER" id="PTHR33992:SF1">
    <property type="entry name" value="RIBONUCLEASE P PROTEIN COMPONENT"/>
    <property type="match status" value="1"/>
</dbReference>